<feature type="binding site" evidence="9">
    <location>
        <begin position="209"/>
        <end position="213"/>
    </location>
    <ligand>
        <name>ATP</name>
        <dbReference type="ChEBI" id="CHEBI:30616"/>
    </ligand>
</feature>
<dbReference type="InterPro" id="IPR043129">
    <property type="entry name" value="ATPase_NBD"/>
</dbReference>
<dbReference type="GO" id="GO:0008776">
    <property type="term" value="F:acetate kinase activity"/>
    <property type="evidence" value="ECO:0007669"/>
    <property type="project" value="UniProtKB-UniRule"/>
</dbReference>
<dbReference type="RefSeq" id="WP_008613313.1">
    <property type="nucleotide sequence ID" value="NZ_AONQ01000002.1"/>
</dbReference>
<dbReference type="SUPFAM" id="SSF53067">
    <property type="entry name" value="Actin-like ATPase domain"/>
    <property type="match status" value="2"/>
</dbReference>
<evidence type="ECO:0000313" key="12">
    <source>
        <dbReference type="Proteomes" id="UP000011744"/>
    </source>
</evidence>
<dbReference type="EC" id="2.7.2.1" evidence="9"/>
<name>M3AG07_9PROT</name>
<dbReference type="InterPro" id="IPR004372">
    <property type="entry name" value="Ac/propionate_kinase"/>
</dbReference>
<dbReference type="GO" id="GO:0005829">
    <property type="term" value="C:cytosol"/>
    <property type="evidence" value="ECO:0007669"/>
    <property type="project" value="TreeGrafter"/>
</dbReference>
<keyword evidence="3 9" id="KW-0808">Transferase</keyword>
<dbReference type="PROSITE" id="PS01076">
    <property type="entry name" value="ACETATE_KINASE_2"/>
    <property type="match status" value="1"/>
</dbReference>
<dbReference type="OrthoDB" id="9802453at2"/>
<organism evidence="11 12">
    <name type="scientific">Paramagnetospirillum caucaseum</name>
    <dbReference type="NCBI Taxonomy" id="1244869"/>
    <lineage>
        <taxon>Bacteria</taxon>
        <taxon>Pseudomonadati</taxon>
        <taxon>Pseudomonadota</taxon>
        <taxon>Alphaproteobacteria</taxon>
        <taxon>Rhodospirillales</taxon>
        <taxon>Magnetospirillaceae</taxon>
        <taxon>Paramagnetospirillum</taxon>
    </lineage>
</organism>
<evidence type="ECO:0000256" key="9">
    <source>
        <dbReference type="HAMAP-Rule" id="MF_00020"/>
    </source>
</evidence>
<dbReference type="PROSITE" id="PS01075">
    <property type="entry name" value="ACETATE_KINASE_1"/>
    <property type="match status" value="1"/>
</dbReference>
<feature type="binding site" evidence="9">
    <location>
        <position position="94"/>
    </location>
    <ligand>
        <name>substrate</name>
    </ligand>
</feature>
<comment type="caution">
    <text evidence="11">The sequence shown here is derived from an EMBL/GenBank/DDBJ whole genome shotgun (WGS) entry which is preliminary data.</text>
</comment>
<dbReference type="PANTHER" id="PTHR21060:SF21">
    <property type="entry name" value="ACETATE KINASE"/>
    <property type="match status" value="1"/>
</dbReference>
<dbReference type="GO" id="GO:0000287">
    <property type="term" value="F:magnesium ion binding"/>
    <property type="evidence" value="ECO:0007669"/>
    <property type="project" value="UniProtKB-UniRule"/>
</dbReference>
<dbReference type="Pfam" id="PF00871">
    <property type="entry name" value="Acetate_kinase"/>
    <property type="match status" value="1"/>
</dbReference>
<dbReference type="eggNOG" id="COG0282">
    <property type="taxonomic scope" value="Bacteria"/>
</dbReference>
<feature type="site" description="Transition state stabilizer" evidence="9">
    <location>
        <position position="182"/>
    </location>
</feature>
<keyword evidence="12" id="KW-1185">Reference proteome</keyword>
<evidence type="ECO:0000256" key="4">
    <source>
        <dbReference type="ARBA" id="ARBA00022723"/>
    </source>
</evidence>
<dbReference type="Gene3D" id="3.30.420.40">
    <property type="match status" value="2"/>
</dbReference>
<dbReference type="NCBIfam" id="TIGR00016">
    <property type="entry name" value="ackA"/>
    <property type="match status" value="1"/>
</dbReference>
<comment type="catalytic activity">
    <reaction evidence="9">
        <text>acetate + ATP = acetyl phosphate + ADP</text>
        <dbReference type="Rhea" id="RHEA:11352"/>
        <dbReference type="ChEBI" id="CHEBI:22191"/>
        <dbReference type="ChEBI" id="CHEBI:30089"/>
        <dbReference type="ChEBI" id="CHEBI:30616"/>
        <dbReference type="ChEBI" id="CHEBI:456216"/>
        <dbReference type="EC" id="2.7.2.1"/>
    </reaction>
</comment>
<feature type="binding site" evidence="9">
    <location>
        <position position="16"/>
    </location>
    <ligand>
        <name>ATP</name>
        <dbReference type="ChEBI" id="CHEBI:30616"/>
    </ligand>
</feature>
<comment type="subcellular location">
    <subcellularLocation>
        <location evidence="9">Cytoplasm</location>
    </subcellularLocation>
</comment>
<keyword evidence="5 9" id="KW-0547">Nucleotide-binding</keyword>
<evidence type="ECO:0000256" key="10">
    <source>
        <dbReference type="RuleBase" id="RU003835"/>
    </source>
</evidence>
<feature type="binding site" evidence="9">
    <location>
        <begin position="329"/>
        <end position="333"/>
    </location>
    <ligand>
        <name>ATP</name>
        <dbReference type="ChEBI" id="CHEBI:30616"/>
    </ligand>
</feature>
<accession>M3AG07</accession>
<evidence type="ECO:0000256" key="1">
    <source>
        <dbReference type="ARBA" id="ARBA00008748"/>
    </source>
</evidence>
<dbReference type="GO" id="GO:0006083">
    <property type="term" value="P:acetate metabolic process"/>
    <property type="evidence" value="ECO:0007669"/>
    <property type="project" value="TreeGrafter"/>
</dbReference>
<sequence length="398" mass="42778">MREGILVINAGSSSIKFSLYVSNGDDSPLLSSKGQVEGINVAPHFIAKSPDGAVLAEDRWPDEPGLSHEALFKHMIGWIESHLDGAELKVAGHRVVHGGSQYSHPMLINDDLMVELEQLVPLAPLHQPHNLAPIRALAKVHPGLPQVACFDTAFHRSNPWVSQTFALPRALTGEGVKRYGFHGLSYEYISRRLAKLAPAQARGRVAVAHLGSGASMCAIKGGKSVASTMGFTALDGLPMGTRTGTLDAGVVLYLLQQKGMTAKEIETLLYKQSGLLGVSGLNNDMRVLLESSEPHAAEAVELFTYRIARELGSLAAAMGGLDALVFTAGIGEHSPPVRARVCHLSEWLGIRLDEAANADGDAELISALDSKVAVWVIPTDEEMMIAEHTREVLWSLRD</sequence>
<dbReference type="PANTHER" id="PTHR21060">
    <property type="entry name" value="ACETATE KINASE"/>
    <property type="match status" value="1"/>
</dbReference>
<feature type="active site" description="Proton donor/acceptor" evidence="9">
    <location>
        <position position="151"/>
    </location>
</feature>
<evidence type="ECO:0000256" key="6">
    <source>
        <dbReference type="ARBA" id="ARBA00022777"/>
    </source>
</evidence>
<comment type="similarity">
    <text evidence="1 9 10">Belongs to the acetokinase family.</text>
</comment>
<keyword evidence="7 9" id="KW-0067">ATP-binding</keyword>
<dbReference type="AlphaFoldDB" id="M3AG07"/>
<evidence type="ECO:0000256" key="7">
    <source>
        <dbReference type="ARBA" id="ARBA00022840"/>
    </source>
</evidence>
<reference evidence="11 12" key="1">
    <citation type="journal article" date="2014" name="Genome Announc.">
        <title>Draft Genome Sequence of Magnetospirillum sp. Strain SO-1, a Freshwater Magnetotactic Bacterium Isolated from the Ol'khovka River, Russia.</title>
        <authorList>
            <person name="Grouzdev D.S."/>
            <person name="Dziuba M.V."/>
            <person name="Sukhacheva M.S."/>
            <person name="Mardanov A.V."/>
            <person name="Beletskiy A.V."/>
            <person name="Kuznetsov B.B."/>
            <person name="Skryabin K.G."/>
        </authorList>
    </citation>
    <scope>NUCLEOTIDE SEQUENCE [LARGE SCALE GENOMIC DNA]</scope>
    <source>
        <strain evidence="11 12">SO-1</strain>
    </source>
</reference>
<keyword evidence="8 9" id="KW-0460">Magnesium</keyword>
<dbReference type="STRING" id="1244869.H261_01027"/>
<evidence type="ECO:0000256" key="8">
    <source>
        <dbReference type="ARBA" id="ARBA00022842"/>
    </source>
</evidence>
<dbReference type="EMBL" id="AONQ01000002">
    <property type="protein sequence ID" value="EME71788.1"/>
    <property type="molecule type" value="Genomic_DNA"/>
</dbReference>
<gene>
    <name evidence="9" type="primary">ackA</name>
    <name evidence="11" type="ORF">H261_01027</name>
</gene>
<feature type="binding site" evidence="9">
    <location>
        <begin position="284"/>
        <end position="286"/>
    </location>
    <ligand>
        <name>ATP</name>
        <dbReference type="ChEBI" id="CHEBI:30616"/>
    </ligand>
</feature>
<dbReference type="GO" id="GO:0006085">
    <property type="term" value="P:acetyl-CoA biosynthetic process"/>
    <property type="evidence" value="ECO:0007669"/>
    <property type="project" value="UniProtKB-UniRule"/>
</dbReference>
<dbReference type="HAMAP" id="MF_00020">
    <property type="entry name" value="Acetate_kinase"/>
    <property type="match status" value="1"/>
</dbReference>
<dbReference type="InterPro" id="IPR000890">
    <property type="entry name" value="Aliphatic_acid_kin_short-chain"/>
</dbReference>
<keyword evidence="6 9" id="KW-0418">Kinase</keyword>
<comment type="function">
    <text evidence="9">Catalyzes the formation of acetyl phosphate from acetate and ATP. Can also catalyze the reverse reaction.</text>
</comment>
<feature type="site" description="Transition state stabilizer" evidence="9">
    <location>
        <position position="242"/>
    </location>
</feature>
<evidence type="ECO:0000256" key="2">
    <source>
        <dbReference type="ARBA" id="ARBA00022490"/>
    </source>
</evidence>
<comment type="pathway">
    <text evidence="9">Metabolic intermediate biosynthesis; acetyl-CoA biosynthesis; acetyl-CoA from acetate: step 1/2.</text>
</comment>
<dbReference type="UniPathway" id="UPA00340">
    <property type="reaction ID" value="UER00458"/>
</dbReference>
<dbReference type="Proteomes" id="UP000011744">
    <property type="component" value="Unassembled WGS sequence"/>
</dbReference>
<dbReference type="PATRIC" id="fig|1244869.3.peg.196"/>
<evidence type="ECO:0000313" key="11">
    <source>
        <dbReference type="EMBL" id="EME71788.1"/>
    </source>
</evidence>
<feature type="binding site" evidence="9">
    <location>
        <position position="381"/>
    </location>
    <ligand>
        <name>Mg(2+)</name>
        <dbReference type="ChEBI" id="CHEBI:18420"/>
    </ligand>
</feature>
<dbReference type="InterPro" id="IPR023865">
    <property type="entry name" value="Aliphatic_acid_kinase_CS"/>
</dbReference>
<keyword evidence="4 9" id="KW-0479">Metal-binding</keyword>
<evidence type="ECO:0000256" key="3">
    <source>
        <dbReference type="ARBA" id="ARBA00022679"/>
    </source>
</evidence>
<protein>
    <recommendedName>
        <fullName evidence="9">Acetate kinase</fullName>
        <ecNumber evidence="9">2.7.2.1</ecNumber>
    </recommendedName>
    <alternativeName>
        <fullName evidence="9">Acetokinase</fullName>
    </alternativeName>
</protein>
<proteinExistence type="inferred from homology"/>
<dbReference type="GO" id="GO:0005524">
    <property type="term" value="F:ATP binding"/>
    <property type="evidence" value="ECO:0007669"/>
    <property type="project" value="UniProtKB-KW"/>
</dbReference>
<feature type="binding site" evidence="9">
    <location>
        <position position="9"/>
    </location>
    <ligand>
        <name>Mg(2+)</name>
        <dbReference type="ChEBI" id="CHEBI:18420"/>
    </ligand>
</feature>
<evidence type="ECO:0000256" key="5">
    <source>
        <dbReference type="ARBA" id="ARBA00022741"/>
    </source>
</evidence>
<dbReference type="PIRSF" id="PIRSF000722">
    <property type="entry name" value="Acetate_prop_kin"/>
    <property type="match status" value="1"/>
</dbReference>
<comment type="subunit">
    <text evidence="9">Homodimer.</text>
</comment>
<keyword evidence="2 9" id="KW-0963">Cytoplasm</keyword>
<comment type="cofactor">
    <cofactor evidence="9">
        <name>Mg(2+)</name>
        <dbReference type="ChEBI" id="CHEBI:18420"/>
    </cofactor>
    <cofactor evidence="9">
        <name>Mn(2+)</name>
        <dbReference type="ChEBI" id="CHEBI:29035"/>
    </cofactor>
    <text evidence="9">Mg(2+). Can also accept Mn(2+).</text>
</comment>
<dbReference type="PRINTS" id="PR00471">
    <property type="entry name" value="ACETATEKNASE"/>
</dbReference>